<evidence type="ECO:0000256" key="8">
    <source>
        <dbReference type="ARBA" id="ARBA00022842"/>
    </source>
</evidence>
<feature type="binding site" evidence="10">
    <location>
        <begin position="11"/>
        <end position="18"/>
    </location>
    <ligand>
        <name>ATP</name>
        <dbReference type="ChEBI" id="CHEBI:30616"/>
    </ligand>
</feature>
<dbReference type="KEGG" id="ssm:Spirs_2278"/>
<evidence type="ECO:0000256" key="12">
    <source>
        <dbReference type="RuleBase" id="RU003784"/>
    </source>
</evidence>
<feature type="site" description="Interaction with substrate tRNA" evidence="10">
    <location>
        <position position="101"/>
    </location>
</feature>
<dbReference type="Proteomes" id="UP000002318">
    <property type="component" value="Chromosome"/>
</dbReference>
<evidence type="ECO:0000256" key="7">
    <source>
        <dbReference type="ARBA" id="ARBA00022840"/>
    </source>
</evidence>
<comment type="subunit">
    <text evidence="10">Monomer.</text>
</comment>
<dbReference type="AlphaFoldDB" id="E1R766"/>
<dbReference type="Gene3D" id="3.40.50.300">
    <property type="entry name" value="P-loop containing nucleotide triphosphate hydrolases"/>
    <property type="match status" value="1"/>
</dbReference>
<dbReference type="STRING" id="573413.Spirs_2278"/>
<comment type="cofactor">
    <cofactor evidence="1 10">
        <name>Mg(2+)</name>
        <dbReference type="ChEBI" id="CHEBI:18420"/>
    </cofactor>
</comment>
<sequence>MDAIPLVFLFGPTGVGKTDLLASTFSRGFEVISADSMQVYRRFSIGTAKPDRDLLDRLPHYLIDIIDPILPFSAGDFVRLADEAVSKILENGHIPLMSGGTAFYFRSFMFGLPQLPSADSKIRDELDQECAEKGHEALYCELQRVDPERASQLHPNDLVRIQRSLEIFRITGKPHSSFAPSMDPREGYRFLCLGLRRDRQELYARINQRVDLMFDYGLEQEVASLIAAGFNAKTPAMKGIGYREFFTDPGNERESIKRNSRRYAKRQITFFASLPDVRWFHPDERSKIEECVRNFLFAEKLPIV</sequence>
<evidence type="ECO:0000256" key="4">
    <source>
        <dbReference type="ARBA" id="ARBA00022679"/>
    </source>
</evidence>
<dbReference type="PANTHER" id="PTHR11088">
    <property type="entry name" value="TRNA DIMETHYLALLYLTRANSFERASE"/>
    <property type="match status" value="1"/>
</dbReference>
<evidence type="ECO:0000256" key="3">
    <source>
        <dbReference type="ARBA" id="ARBA00005842"/>
    </source>
</evidence>
<proteinExistence type="inferred from homology"/>
<dbReference type="FunFam" id="1.10.20.140:FF:000001">
    <property type="entry name" value="tRNA dimethylallyltransferase"/>
    <property type="match status" value="1"/>
</dbReference>
<evidence type="ECO:0000313" key="14">
    <source>
        <dbReference type="EMBL" id="ADK81393.1"/>
    </source>
</evidence>
<dbReference type="Gene3D" id="1.10.20.140">
    <property type="match status" value="1"/>
</dbReference>
<evidence type="ECO:0000256" key="13">
    <source>
        <dbReference type="RuleBase" id="RU003785"/>
    </source>
</evidence>
<dbReference type="PANTHER" id="PTHR11088:SF60">
    <property type="entry name" value="TRNA DIMETHYLALLYLTRANSFERASE"/>
    <property type="match status" value="1"/>
</dbReference>
<dbReference type="InterPro" id="IPR039657">
    <property type="entry name" value="Dimethylallyltransferase"/>
</dbReference>
<reference evidence="14 15" key="1">
    <citation type="journal article" date="2010" name="Stand. Genomic Sci.">
        <title>Complete genome sequence of Spirochaeta smaragdinae type strain (SEBR 4228).</title>
        <authorList>
            <person name="Mavromatis K."/>
            <person name="Yasawong M."/>
            <person name="Chertkov O."/>
            <person name="Lapidus A."/>
            <person name="Lucas S."/>
            <person name="Nolan M."/>
            <person name="Del Rio T.G."/>
            <person name="Tice H."/>
            <person name="Cheng J.F."/>
            <person name="Pitluck S."/>
            <person name="Liolios K."/>
            <person name="Ivanova N."/>
            <person name="Tapia R."/>
            <person name="Han C."/>
            <person name="Bruce D."/>
            <person name="Goodwin L."/>
            <person name="Pati A."/>
            <person name="Chen A."/>
            <person name="Palaniappan K."/>
            <person name="Land M."/>
            <person name="Hauser L."/>
            <person name="Chang Y.J."/>
            <person name="Jeffries C.D."/>
            <person name="Detter J.C."/>
            <person name="Rohde M."/>
            <person name="Brambilla E."/>
            <person name="Spring S."/>
            <person name="Goker M."/>
            <person name="Sikorski J."/>
            <person name="Woyke T."/>
            <person name="Bristow J."/>
            <person name="Eisen J.A."/>
            <person name="Markowitz V."/>
            <person name="Hugenholtz P."/>
            <person name="Klenk H.P."/>
            <person name="Kyrpides N.C."/>
        </authorList>
    </citation>
    <scope>NUCLEOTIDE SEQUENCE [LARGE SCALE GENOMIC DNA]</scope>
    <source>
        <strain evidence="15">DSM 11293 / JCM 15392 / SEBR 4228</strain>
    </source>
</reference>
<keyword evidence="15" id="KW-1185">Reference proteome</keyword>
<feature type="binding site" evidence="10">
    <location>
        <begin position="13"/>
        <end position="18"/>
    </location>
    <ligand>
        <name>substrate</name>
    </ligand>
</feature>
<comment type="function">
    <text evidence="2 10 12">Catalyzes the transfer of a dimethylallyl group onto the adenine at position 37 in tRNAs that read codons beginning with uridine, leading to the formation of N6-(dimethylallyl)adenosine (i(6)A).</text>
</comment>
<keyword evidence="7 10" id="KW-0067">ATP-binding</keyword>
<dbReference type="HOGENOM" id="CLU_032616_0_2_12"/>
<evidence type="ECO:0000256" key="11">
    <source>
        <dbReference type="RuleBase" id="RU003783"/>
    </source>
</evidence>
<evidence type="ECO:0000256" key="5">
    <source>
        <dbReference type="ARBA" id="ARBA00022694"/>
    </source>
</evidence>
<name>E1R766_SEDSS</name>
<dbReference type="HAMAP" id="MF_00185">
    <property type="entry name" value="IPP_trans"/>
    <property type="match status" value="1"/>
</dbReference>
<feature type="site" description="Interaction with substrate tRNA" evidence="10">
    <location>
        <position position="123"/>
    </location>
</feature>
<keyword evidence="4 10" id="KW-0808">Transferase</keyword>
<dbReference type="InterPro" id="IPR027417">
    <property type="entry name" value="P-loop_NTPase"/>
</dbReference>
<comment type="catalytic activity">
    <reaction evidence="9 10 11">
        <text>adenosine(37) in tRNA + dimethylallyl diphosphate = N(6)-dimethylallyladenosine(37) in tRNA + diphosphate</text>
        <dbReference type="Rhea" id="RHEA:26482"/>
        <dbReference type="Rhea" id="RHEA-COMP:10162"/>
        <dbReference type="Rhea" id="RHEA-COMP:10375"/>
        <dbReference type="ChEBI" id="CHEBI:33019"/>
        <dbReference type="ChEBI" id="CHEBI:57623"/>
        <dbReference type="ChEBI" id="CHEBI:74411"/>
        <dbReference type="ChEBI" id="CHEBI:74415"/>
        <dbReference type="EC" id="2.5.1.75"/>
    </reaction>
</comment>
<dbReference type="NCBIfam" id="TIGR00174">
    <property type="entry name" value="miaA"/>
    <property type="match status" value="1"/>
</dbReference>
<evidence type="ECO:0000256" key="2">
    <source>
        <dbReference type="ARBA" id="ARBA00003213"/>
    </source>
</evidence>
<evidence type="ECO:0000256" key="10">
    <source>
        <dbReference type="HAMAP-Rule" id="MF_00185"/>
    </source>
</evidence>
<dbReference type="Pfam" id="PF01715">
    <property type="entry name" value="IPPT"/>
    <property type="match status" value="1"/>
</dbReference>
<protein>
    <recommendedName>
        <fullName evidence="10">tRNA dimethylallyltransferase</fullName>
        <ecNumber evidence="10">2.5.1.75</ecNumber>
    </recommendedName>
    <alternativeName>
        <fullName evidence="10">Dimethylallyl diphosphate:tRNA dimethylallyltransferase</fullName>
        <shortName evidence="10">DMAPP:tRNA dimethylallyltransferase</shortName>
        <shortName evidence="10">DMATase</shortName>
    </alternativeName>
    <alternativeName>
        <fullName evidence="10">Isopentenyl-diphosphate:tRNA isopentenyltransferase</fullName>
        <shortName evidence="10">IPP transferase</shortName>
        <shortName evidence="10">IPPT</shortName>
        <shortName evidence="10">IPTase</shortName>
    </alternativeName>
</protein>
<dbReference type="GO" id="GO:0005524">
    <property type="term" value="F:ATP binding"/>
    <property type="evidence" value="ECO:0007669"/>
    <property type="project" value="UniProtKB-UniRule"/>
</dbReference>
<organism evidence="14 15">
    <name type="scientific">Sediminispirochaeta smaragdinae (strain DSM 11293 / JCM 15392 / SEBR 4228)</name>
    <name type="common">Spirochaeta smaragdinae</name>
    <dbReference type="NCBI Taxonomy" id="573413"/>
    <lineage>
        <taxon>Bacteria</taxon>
        <taxon>Pseudomonadati</taxon>
        <taxon>Spirochaetota</taxon>
        <taxon>Spirochaetia</taxon>
        <taxon>Spirochaetales</taxon>
        <taxon>Spirochaetaceae</taxon>
        <taxon>Sediminispirochaeta</taxon>
    </lineage>
</organism>
<dbReference type="EC" id="2.5.1.75" evidence="10"/>
<dbReference type="InterPro" id="IPR018022">
    <property type="entry name" value="IPT"/>
</dbReference>
<dbReference type="GO" id="GO:0006400">
    <property type="term" value="P:tRNA modification"/>
    <property type="evidence" value="ECO:0007669"/>
    <property type="project" value="TreeGrafter"/>
</dbReference>
<evidence type="ECO:0000313" key="15">
    <source>
        <dbReference type="Proteomes" id="UP000002318"/>
    </source>
</evidence>
<keyword evidence="5 10" id="KW-0819">tRNA processing</keyword>
<feature type="region of interest" description="Interaction with substrate tRNA" evidence="10">
    <location>
        <begin position="35"/>
        <end position="38"/>
    </location>
</feature>
<dbReference type="eggNOG" id="COG0324">
    <property type="taxonomic scope" value="Bacteria"/>
</dbReference>
<accession>E1R766</accession>
<comment type="similarity">
    <text evidence="3 10 13">Belongs to the IPP transferase family.</text>
</comment>
<comment type="caution">
    <text evidence="10">Lacks conserved residue(s) required for the propagation of feature annotation.</text>
</comment>
<dbReference type="EMBL" id="CP002116">
    <property type="protein sequence ID" value="ADK81393.1"/>
    <property type="molecule type" value="Genomic_DNA"/>
</dbReference>
<evidence type="ECO:0000256" key="6">
    <source>
        <dbReference type="ARBA" id="ARBA00022741"/>
    </source>
</evidence>
<evidence type="ECO:0000256" key="1">
    <source>
        <dbReference type="ARBA" id="ARBA00001946"/>
    </source>
</evidence>
<keyword evidence="8 10" id="KW-0460">Magnesium</keyword>
<gene>
    <name evidence="10" type="primary">miaA</name>
    <name evidence="14" type="ordered locus">Spirs_2278</name>
</gene>
<dbReference type="GO" id="GO:0052381">
    <property type="term" value="F:tRNA dimethylallyltransferase activity"/>
    <property type="evidence" value="ECO:0007669"/>
    <property type="project" value="UniProtKB-UniRule"/>
</dbReference>
<dbReference type="SUPFAM" id="SSF52540">
    <property type="entry name" value="P-loop containing nucleoside triphosphate hydrolases"/>
    <property type="match status" value="1"/>
</dbReference>
<keyword evidence="6 10" id="KW-0547">Nucleotide-binding</keyword>
<evidence type="ECO:0000256" key="9">
    <source>
        <dbReference type="ARBA" id="ARBA00049563"/>
    </source>
</evidence>